<dbReference type="AlphaFoldDB" id="A0A933W0X2"/>
<protein>
    <submittedName>
        <fullName evidence="1">Uncharacterized protein</fullName>
    </submittedName>
</protein>
<evidence type="ECO:0000313" key="1">
    <source>
        <dbReference type="EMBL" id="MBI5168430.1"/>
    </source>
</evidence>
<comment type="caution">
    <text evidence="1">The sequence shown here is derived from an EMBL/GenBank/DDBJ whole genome shotgun (WGS) entry which is preliminary data.</text>
</comment>
<dbReference type="EMBL" id="JACRIW010000023">
    <property type="protein sequence ID" value="MBI5168430.1"/>
    <property type="molecule type" value="Genomic_DNA"/>
</dbReference>
<accession>A0A933W0X2</accession>
<gene>
    <name evidence="1" type="ORF">HZA61_02980</name>
</gene>
<reference evidence="1" key="1">
    <citation type="submission" date="2020-07" db="EMBL/GenBank/DDBJ databases">
        <title>Huge and variable diversity of episymbiotic CPR bacteria and DPANN archaea in groundwater ecosystems.</title>
        <authorList>
            <person name="He C.Y."/>
            <person name="Keren R."/>
            <person name="Whittaker M."/>
            <person name="Farag I.F."/>
            <person name="Doudna J."/>
            <person name="Cate J.H.D."/>
            <person name="Banfield J.F."/>
        </authorList>
    </citation>
    <scope>NUCLEOTIDE SEQUENCE</scope>
    <source>
        <strain evidence="1">NC_groundwater_1813_Pr3_B-0.1um_71_17</strain>
    </source>
</reference>
<evidence type="ECO:0000313" key="2">
    <source>
        <dbReference type="Proteomes" id="UP000696931"/>
    </source>
</evidence>
<dbReference type="Proteomes" id="UP000696931">
    <property type="component" value="Unassembled WGS sequence"/>
</dbReference>
<organism evidence="1 2">
    <name type="scientific">Eiseniibacteriota bacterium</name>
    <dbReference type="NCBI Taxonomy" id="2212470"/>
    <lineage>
        <taxon>Bacteria</taxon>
        <taxon>Candidatus Eiseniibacteriota</taxon>
    </lineage>
</organism>
<name>A0A933W0X2_UNCEI</name>
<sequence length="157" mass="17868">MNASTTLQRWTATGLLATTILLSLAPAAEAGHRWRRYKGADCDNRRVEVSRVVVRERSSAGPAIAGLIGGFILGAAVSQAHPVVVHERECAPPPPRWRYYDPYCGDYMDDLDECRVHCRDHRHPRVVRVIDVETGRCVRDLRWYDGGWHEVDMDWDD</sequence>
<proteinExistence type="predicted"/>